<dbReference type="Gene3D" id="1.10.10.10">
    <property type="entry name" value="Winged helix-like DNA-binding domain superfamily/Winged helix DNA-binding domain"/>
    <property type="match status" value="1"/>
</dbReference>
<feature type="domain" description="HTH luxR-type" evidence="3">
    <location>
        <begin position="73"/>
        <end position="127"/>
    </location>
</feature>
<keyword evidence="1" id="KW-0805">Transcription regulation</keyword>
<dbReference type="GO" id="GO:0006355">
    <property type="term" value="P:regulation of DNA-templated transcription"/>
    <property type="evidence" value="ECO:0007669"/>
    <property type="project" value="InterPro"/>
</dbReference>
<dbReference type="STRING" id="632773.BBEV_2423"/>
<reference evidence="4 5" key="1">
    <citation type="submission" date="2015-08" db="EMBL/GenBank/DDBJ databases">
        <title>The complete genome sequence of Bacillus beveridgei MLTeJB.</title>
        <authorList>
            <person name="Hanson T.E."/>
            <person name="Mesa C."/>
            <person name="Basesman S.M."/>
            <person name="Oremland R.S."/>
        </authorList>
    </citation>
    <scope>NUCLEOTIDE SEQUENCE [LARGE SCALE GENOMIC DNA]</scope>
    <source>
        <strain evidence="4 5">MLTeJB</strain>
    </source>
</reference>
<dbReference type="InterPro" id="IPR016032">
    <property type="entry name" value="Sig_transdc_resp-reg_C-effctor"/>
</dbReference>
<dbReference type="InterPro" id="IPR036388">
    <property type="entry name" value="WH-like_DNA-bd_sf"/>
</dbReference>
<dbReference type="KEGG" id="bbev:BBEV_2423"/>
<organism evidence="4 5">
    <name type="scientific">Salisediminibacterium beveridgei</name>
    <dbReference type="NCBI Taxonomy" id="632773"/>
    <lineage>
        <taxon>Bacteria</taxon>
        <taxon>Bacillati</taxon>
        <taxon>Bacillota</taxon>
        <taxon>Bacilli</taxon>
        <taxon>Bacillales</taxon>
        <taxon>Bacillaceae</taxon>
        <taxon>Salisediminibacterium</taxon>
    </lineage>
</organism>
<protein>
    <submittedName>
        <fullName evidence="4">LuxR Family Transcriptional Regulator</fullName>
    </submittedName>
</protein>
<dbReference type="OrthoDB" id="9789954at2"/>
<gene>
    <name evidence="4" type="ORF">BBEV_2423</name>
</gene>
<keyword evidence="2" id="KW-0804">Transcription</keyword>
<dbReference type="Pfam" id="PF00196">
    <property type="entry name" value="GerE"/>
    <property type="match status" value="1"/>
</dbReference>
<dbReference type="PATRIC" id="fig|632773.3.peg.2531"/>
<sequence length="250" mass="28994">MKDYLNTDVNDLQRGYQFSEEVYHCAFCPAGFEQGVIYQQGSRQLDAKKAISEHVQEKHGSVFEALIHEGKEDTGLSDIQRDILIKLYEGKSDKDISREMGSSPSTIRNHRFKLREKQKQAKLFLALMNSLTSRKTGDDSEKLVPVHKGARMVDERYAITEDEREKAIETYFIGGVDGQLKQFPAKEKRKIIILQILLMRFDPQNVYTEREVNDILRESFDDFVTIRRYMIEYGFMTRNKDGSAYRVTGV</sequence>
<dbReference type="Proteomes" id="UP000094463">
    <property type="component" value="Chromosome"/>
</dbReference>
<name>A0A1D7QXM4_9BACI</name>
<dbReference type="SUPFAM" id="SSF46894">
    <property type="entry name" value="C-terminal effector domain of the bipartite response regulators"/>
    <property type="match status" value="1"/>
</dbReference>
<dbReference type="Pfam" id="PF09860">
    <property type="entry name" value="DUF2087"/>
    <property type="match status" value="1"/>
</dbReference>
<dbReference type="PRINTS" id="PR00038">
    <property type="entry name" value="HTHLUXR"/>
</dbReference>
<dbReference type="RefSeq" id="WP_069365711.1">
    <property type="nucleotide sequence ID" value="NZ_CP012502.1"/>
</dbReference>
<evidence type="ECO:0000313" key="4">
    <source>
        <dbReference type="EMBL" id="AOM83763.1"/>
    </source>
</evidence>
<dbReference type="InterPro" id="IPR000792">
    <property type="entry name" value="Tscrpt_reg_LuxR_C"/>
</dbReference>
<dbReference type="AlphaFoldDB" id="A0A1D7QXM4"/>
<evidence type="ECO:0000256" key="1">
    <source>
        <dbReference type="ARBA" id="ARBA00023015"/>
    </source>
</evidence>
<proteinExistence type="predicted"/>
<accession>A0A1D7QXM4</accession>
<evidence type="ECO:0000313" key="5">
    <source>
        <dbReference type="Proteomes" id="UP000094463"/>
    </source>
</evidence>
<dbReference type="EMBL" id="CP012502">
    <property type="protein sequence ID" value="AOM83763.1"/>
    <property type="molecule type" value="Genomic_DNA"/>
</dbReference>
<keyword evidence="5" id="KW-1185">Reference proteome</keyword>
<evidence type="ECO:0000259" key="3">
    <source>
        <dbReference type="SMART" id="SM00421"/>
    </source>
</evidence>
<dbReference type="InterPro" id="IPR018656">
    <property type="entry name" value="DUF2087"/>
</dbReference>
<dbReference type="SMART" id="SM00421">
    <property type="entry name" value="HTH_LUXR"/>
    <property type="match status" value="1"/>
</dbReference>
<evidence type="ECO:0000256" key="2">
    <source>
        <dbReference type="ARBA" id="ARBA00023163"/>
    </source>
</evidence>
<dbReference type="GO" id="GO:0003677">
    <property type="term" value="F:DNA binding"/>
    <property type="evidence" value="ECO:0007669"/>
    <property type="project" value="InterPro"/>
</dbReference>